<dbReference type="GO" id="GO:0005886">
    <property type="term" value="C:plasma membrane"/>
    <property type="evidence" value="ECO:0007669"/>
    <property type="project" value="UniProtKB-SubCell"/>
</dbReference>
<comment type="caution">
    <text evidence="8">The sequence shown here is derived from an EMBL/GenBank/DDBJ whole genome shotgun (WGS) entry which is preliminary data.</text>
</comment>
<feature type="transmembrane region" description="Helical" evidence="7">
    <location>
        <begin position="151"/>
        <end position="169"/>
    </location>
</feature>
<evidence type="ECO:0000256" key="1">
    <source>
        <dbReference type="ARBA" id="ARBA00004651"/>
    </source>
</evidence>
<feature type="transmembrane region" description="Helical" evidence="7">
    <location>
        <begin position="35"/>
        <end position="55"/>
    </location>
</feature>
<accession>A0A645H540</accession>
<dbReference type="EMBL" id="VSSQ01085950">
    <property type="protein sequence ID" value="MPN33442.1"/>
    <property type="molecule type" value="Genomic_DNA"/>
</dbReference>
<reference evidence="8" key="1">
    <citation type="submission" date="2019-08" db="EMBL/GenBank/DDBJ databases">
        <authorList>
            <person name="Kucharzyk K."/>
            <person name="Murdoch R.W."/>
            <person name="Higgins S."/>
            <person name="Loffler F."/>
        </authorList>
    </citation>
    <scope>NUCLEOTIDE SEQUENCE</scope>
</reference>
<keyword evidence="3" id="KW-1003">Cell membrane</keyword>
<gene>
    <name evidence="8" type="primary">alsT_35</name>
    <name evidence="8" type="ORF">SDC9_180929</name>
</gene>
<evidence type="ECO:0000256" key="5">
    <source>
        <dbReference type="ARBA" id="ARBA00022989"/>
    </source>
</evidence>
<keyword evidence="4 7" id="KW-0812">Transmembrane</keyword>
<evidence type="ECO:0000313" key="8">
    <source>
        <dbReference type="EMBL" id="MPN33442.1"/>
    </source>
</evidence>
<keyword evidence="5 7" id="KW-1133">Transmembrane helix</keyword>
<feature type="transmembrane region" description="Helical" evidence="7">
    <location>
        <begin position="125"/>
        <end position="145"/>
    </location>
</feature>
<dbReference type="InterPro" id="IPR001463">
    <property type="entry name" value="Na/Ala_symport"/>
</dbReference>
<evidence type="ECO:0000256" key="4">
    <source>
        <dbReference type="ARBA" id="ARBA00022692"/>
    </source>
</evidence>
<proteinExistence type="predicted"/>
<keyword evidence="2" id="KW-0813">Transport</keyword>
<dbReference type="Pfam" id="PF01235">
    <property type="entry name" value="Na_Ala_symp"/>
    <property type="match status" value="1"/>
</dbReference>
<comment type="subcellular location">
    <subcellularLocation>
        <location evidence="1">Cell membrane</location>
        <topology evidence="1">Multi-pass membrane protein</topology>
    </subcellularLocation>
</comment>
<dbReference type="AlphaFoldDB" id="A0A645H540"/>
<sequence>MFSNEAGLGSAPIAAAAAKTDHPSRQGYINMTGTFFDTLVICTLTGLAIAASGMLGQAAPDGRALSGAALTIAAFETGMGGLGRLVVTVSVALFAFSTLLGWEYYGEKCLEYLCGGSRLNAAYRAVYAVMIFLGALIAMDAVWYLSDTVNGLMAFPNLICLLVLSGVAARECDDFERRFVRAKRHKRGGA</sequence>
<name>A0A645H540_9ZZZZ</name>
<dbReference type="PRINTS" id="PR00175">
    <property type="entry name" value="NAALASMPORT"/>
</dbReference>
<dbReference type="PANTHER" id="PTHR30330:SF3">
    <property type="entry name" value="TRANSCRIPTIONAL REGULATOR, LRP FAMILY"/>
    <property type="match status" value="1"/>
</dbReference>
<protein>
    <submittedName>
        <fullName evidence="8">Amino-acid carrier protein AlsT</fullName>
    </submittedName>
</protein>
<evidence type="ECO:0000256" key="3">
    <source>
        <dbReference type="ARBA" id="ARBA00022475"/>
    </source>
</evidence>
<organism evidence="8">
    <name type="scientific">bioreactor metagenome</name>
    <dbReference type="NCBI Taxonomy" id="1076179"/>
    <lineage>
        <taxon>unclassified sequences</taxon>
        <taxon>metagenomes</taxon>
        <taxon>ecological metagenomes</taxon>
    </lineage>
</organism>
<dbReference type="PANTHER" id="PTHR30330">
    <property type="entry name" value="AGSS FAMILY TRANSPORTER, SODIUM-ALANINE"/>
    <property type="match status" value="1"/>
</dbReference>
<evidence type="ECO:0000256" key="7">
    <source>
        <dbReference type="SAM" id="Phobius"/>
    </source>
</evidence>
<evidence type="ECO:0000256" key="6">
    <source>
        <dbReference type="ARBA" id="ARBA00023136"/>
    </source>
</evidence>
<keyword evidence="6 7" id="KW-0472">Membrane</keyword>
<evidence type="ECO:0000256" key="2">
    <source>
        <dbReference type="ARBA" id="ARBA00022448"/>
    </source>
</evidence>
<dbReference type="GO" id="GO:0005283">
    <property type="term" value="F:amino acid:sodium symporter activity"/>
    <property type="evidence" value="ECO:0007669"/>
    <property type="project" value="InterPro"/>
</dbReference>
<feature type="transmembrane region" description="Helical" evidence="7">
    <location>
        <begin position="85"/>
        <end position="105"/>
    </location>
</feature>